<accession>A0A026VVD2</accession>
<reference evidence="1 2" key="1">
    <citation type="journal article" date="2014" name="Curr. Biol.">
        <title>The genome of the clonal raider ant Cerapachys biroi.</title>
        <authorList>
            <person name="Oxley P.R."/>
            <person name="Ji L."/>
            <person name="Fetter-Pruneda I."/>
            <person name="McKenzie S.K."/>
            <person name="Li C."/>
            <person name="Hu H."/>
            <person name="Zhang G."/>
            <person name="Kronauer D.J."/>
        </authorList>
    </citation>
    <scope>NUCLEOTIDE SEQUENCE [LARGE SCALE GENOMIC DNA]</scope>
</reference>
<dbReference type="OMA" id="NGANIEH"/>
<evidence type="ECO:0008006" key="3">
    <source>
        <dbReference type="Google" id="ProtNLM"/>
    </source>
</evidence>
<organism evidence="1 2">
    <name type="scientific">Ooceraea biroi</name>
    <name type="common">Clonal raider ant</name>
    <name type="synonym">Cerapachys biroi</name>
    <dbReference type="NCBI Taxonomy" id="2015173"/>
    <lineage>
        <taxon>Eukaryota</taxon>
        <taxon>Metazoa</taxon>
        <taxon>Ecdysozoa</taxon>
        <taxon>Arthropoda</taxon>
        <taxon>Hexapoda</taxon>
        <taxon>Insecta</taxon>
        <taxon>Pterygota</taxon>
        <taxon>Neoptera</taxon>
        <taxon>Endopterygota</taxon>
        <taxon>Hymenoptera</taxon>
        <taxon>Apocrita</taxon>
        <taxon>Aculeata</taxon>
        <taxon>Formicoidea</taxon>
        <taxon>Formicidae</taxon>
        <taxon>Dorylinae</taxon>
        <taxon>Ooceraea</taxon>
    </lineage>
</organism>
<dbReference type="EMBL" id="KK107794">
    <property type="protein sequence ID" value="EZA47748.1"/>
    <property type="molecule type" value="Genomic_DNA"/>
</dbReference>
<dbReference type="PANTHER" id="PTHR47326">
    <property type="entry name" value="TRANSPOSABLE ELEMENT TC3 TRANSPOSASE-LIKE PROTEIN"/>
    <property type="match status" value="1"/>
</dbReference>
<dbReference type="Gene3D" id="3.30.420.10">
    <property type="entry name" value="Ribonuclease H-like superfamily/Ribonuclease H"/>
    <property type="match status" value="1"/>
</dbReference>
<protein>
    <recommendedName>
        <fullName evidence="3">DUF4817 domain-containing protein</fullName>
    </recommendedName>
</protein>
<dbReference type="Proteomes" id="UP000053097">
    <property type="component" value="Unassembled WGS sequence"/>
</dbReference>
<dbReference type="InterPro" id="IPR036397">
    <property type="entry name" value="RNaseH_sf"/>
</dbReference>
<gene>
    <name evidence="1" type="ORF">X777_15341</name>
</gene>
<proteinExistence type="predicted"/>
<evidence type="ECO:0000313" key="2">
    <source>
        <dbReference type="Proteomes" id="UP000053097"/>
    </source>
</evidence>
<keyword evidence="2" id="KW-1185">Reference proteome</keyword>
<dbReference type="AlphaFoldDB" id="A0A026VVD2"/>
<name>A0A026VVD2_OOCBI</name>
<dbReference type="PANTHER" id="PTHR47326:SF1">
    <property type="entry name" value="HTH PSQ-TYPE DOMAIN-CONTAINING PROTEIN"/>
    <property type="match status" value="1"/>
</dbReference>
<feature type="non-terminal residue" evidence="1">
    <location>
        <position position="1"/>
    </location>
</feature>
<dbReference type="STRING" id="2015173.A0A026VVD2"/>
<sequence length="133" mass="15829">TIVRILRKKKHHPYHITLTQALTPIDMRQRVLFCSVKDFLNIRYAHRWIGRGGYVAWPPRSPDLTPIDFFLWGCIKNIVFLNPPTTRDDMKRRIRNACRSISRTVLLSLEEHFRRRIRLCQEVNGANIEHLLN</sequence>
<evidence type="ECO:0000313" key="1">
    <source>
        <dbReference type="EMBL" id="EZA47748.1"/>
    </source>
</evidence>
<dbReference type="GO" id="GO:0003676">
    <property type="term" value="F:nucleic acid binding"/>
    <property type="evidence" value="ECO:0007669"/>
    <property type="project" value="InterPro"/>
</dbReference>
<dbReference type="OrthoDB" id="9986793at2759"/>